<dbReference type="Proteomes" id="UP000009026">
    <property type="component" value="Chromosome"/>
</dbReference>
<dbReference type="InterPro" id="IPR036767">
    <property type="entry name" value="ApaG_sf"/>
</dbReference>
<dbReference type="Gene3D" id="2.60.40.1470">
    <property type="entry name" value="ApaG domain"/>
    <property type="match status" value="1"/>
</dbReference>
<sequence length="128" mass="14262">MSSSATTDGIRITVKPAYWPERSAPESGQFAFMYTVEIVNEGDVPAQLKARHWVITDATGKVEEVRGEGVVGRQPHLGPGERFEYTSWAMLRTPFGTMRGSYDMVRPDGTRFDARIAEFALTLPNSLH</sequence>
<dbReference type="OrthoDB" id="9795226at2"/>
<dbReference type="NCBIfam" id="NF003967">
    <property type="entry name" value="PRK05461.1"/>
    <property type="match status" value="1"/>
</dbReference>
<dbReference type="InterPro" id="IPR050718">
    <property type="entry name" value="ApaG-like"/>
</dbReference>
<dbReference type="PANTHER" id="PTHR47191:SF2">
    <property type="entry name" value="OS05G0170800 PROTEIN"/>
    <property type="match status" value="1"/>
</dbReference>
<proteinExistence type="inferred from homology"/>
<dbReference type="SUPFAM" id="SSF110069">
    <property type="entry name" value="ApaG-like"/>
    <property type="match status" value="1"/>
</dbReference>
<dbReference type="RefSeq" id="WP_044889403.1">
    <property type="nucleotide sequence ID" value="NZ_CP012109.1"/>
</dbReference>
<organism evidence="3 4">
    <name type="scientific">Pseudomyxococcus hansupus</name>
    <dbReference type="NCBI Taxonomy" id="1297742"/>
    <lineage>
        <taxon>Bacteria</taxon>
        <taxon>Pseudomonadati</taxon>
        <taxon>Myxococcota</taxon>
        <taxon>Myxococcia</taxon>
        <taxon>Myxococcales</taxon>
        <taxon>Cystobacterineae</taxon>
        <taxon>Myxococcaceae</taxon>
        <taxon>Pseudomyxococcus</taxon>
    </lineage>
</organism>
<dbReference type="KEGG" id="mym:A176_005446"/>
<dbReference type="PANTHER" id="PTHR47191">
    <property type="entry name" value="OS05G0170800 PROTEIN"/>
    <property type="match status" value="1"/>
</dbReference>
<dbReference type="PROSITE" id="PS51087">
    <property type="entry name" value="APAG"/>
    <property type="match status" value="1"/>
</dbReference>
<dbReference type="eggNOG" id="COG2967">
    <property type="taxonomic scope" value="Bacteria"/>
</dbReference>
<evidence type="ECO:0000313" key="3">
    <source>
        <dbReference type="EMBL" id="AKQ68534.1"/>
    </source>
</evidence>
<dbReference type="AlphaFoldDB" id="A0A0H4X0C3"/>
<dbReference type="Pfam" id="PF04379">
    <property type="entry name" value="DUF525"/>
    <property type="match status" value="1"/>
</dbReference>
<reference evidence="3 4" key="1">
    <citation type="journal article" date="2016" name="PLoS ONE">
        <title>Complete Genome Sequence and Comparative Genomics of a Novel Myxobacterium Myxococcus hansupus.</title>
        <authorList>
            <person name="Sharma G."/>
            <person name="Narwani T."/>
            <person name="Subramanian S."/>
        </authorList>
    </citation>
    <scope>NUCLEOTIDE SEQUENCE [LARGE SCALE GENOMIC DNA]</scope>
    <source>
        <strain evidence="4">mixupus</strain>
    </source>
</reference>
<name>A0A0H4X0C3_9BACT</name>
<dbReference type="InterPro" id="IPR023065">
    <property type="entry name" value="Uncharacterised_ApaG"/>
</dbReference>
<protein>
    <recommendedName>
        <fullName evidence="1">Protein ApaG</fullName>
    </recommendedName>
</protein>
<dbReference type="PATRIC" id="fig|1297742.4.peg.5538"/>
<dbReference type="InterPro" id="IPR007474">
    <property type="entry name" value="ApaG_domain"/>
</dbReference>
<evidence type="ECO:0000256" key="1">
    <source>
        <dbReference type="ARBA" id="ARBA00017693"/>
    </source>
</evidence>
<dbReference type="HAMAP" id="MF_00791">
    <property type="entry name" value="ApaG"/>
    <property type="match status" value="1"/>
</dbReference>
<keyword evidence="4" id="KW-1185">Reference proteome</keyword>
<feature type="domain" description="ApaG" evidence="2">
    <location>
        <begin position="4"/>
        <end position="128"/>
    </location>
</feature>
<evidence type="ECO:0000259" key="2">
    <source>
        <dbReference type="PROSITE" id="PS51087"/>
    </source>
</evidence>
<evidence type="ECO:0000313" key="4">
    <source>
        <dbReference type="Proteomes" id="UP000009026"/>
    </source>
</evidence>
<dbReference type="STRING" id="1297742.A176_005446"/>
<gene>
    <name evidence="3" type="ORF">A176_005446</name>
</gene>
<dbReference type="EMBL" id="CP012109">
    <property type="protein sequence ID" value="AKQ68534.1"/>
    <property type="molecule type" value="Genomic_DNA"/>
</dbReference>
<accession>A0A0H4X0C3</accession>